<sequence>MGSDTVTMTQLDQKLQSGFNMILEKLGVAVAASPTLTFGHHAGPVTPAPDNEPPIATGPVSARVKLVCKCGIEDDVAAGHEIVCFEANSNYAELCMILARRFKQIQSGTSDVRANLAECVWTKKHKIVQVKVDWVDSNDSNWGSTNISNSVVTEANCKEVLKMMQDRKGRDYVTVYISDI</sequence>
<evidence type="ECO:0000313" key="1">
    <source>
        <dbReference type="EMBL" id="EKD16494.1"/>
    </source>
</evidence>
<dbReference type="RefSeq" id="XP_007292852.1">
    <property type="nucleotide sequence ID" value="XM_007292790.1"/>
</dbReference>
<keyword evidence="2" id="KW-1185">Reference proteome</keyword>
<dbReference type="KEGG" id="mbe:MBM_04963"/>
<accession>K1XUU2</accession>
<dbReference type="Proteomes" id="UP000006753">
    <property type="component" value="Unassembled WGS sequence"/>
</dbReference>
<organism evidence="1 2">
    <name type="scientific">Marssonina brunnea f. sp. multigermtubi (strain MB_m1)</name>
    <name type="common">Marssonina leaf spot fungus</name>
    <dbReference type="NCBI Taxonomy" id="1072389"/>
    <lineage>
        <taxon>Eukaryota</taxon>
        <taxon>Fungi</taxon>
        <taxon>Dikarya</taxon>
        <taxon>Ascomycota</taxon>
        <taxon>Pezizomycotina</taxon>
        <taxon>Leotiomycetes</taxon>
        <taxon>Helotiales</taxon>
        <taxon>Drepanopezizaceae</taxon>
        <taxon>Drepanopeziza</taxon>
    </lineage>
</organism>
<dbReference type="HOGENOM" id="CLU_1496537_0_0_1"/>
<evidence type="ECO:0000313" key="2">
    <source>
        <dbReference type="Proteomes" id="UP000006753"/>
    </source>
</evidence>
<gene>
    <name evidence="1" type="ORF">MBM_04963</name>
</gene>
<dbReference type="InParanoid" id="K1XUU2"/>
<dbReference type="EMBL" id="JH921438">
    <property type="protein sequence ID" value="EKD16494.1"/>
    <property type="molecule type" value="Genomic_DNA"/>
</dbReference>
<dbReference type="AlphaFoldDB" id="K1XUU2"/>
<name>K1XUU2_MARBU</name>
<dbReference type="GeneID" id="18760898"/>
<reference evidence="1 2" key="1">
    <citation type="journal article" date="2012" name="BMC Genomics">
        <title>Sequencing the genome of Marssonina brunnea reveals fungus-poplar co-evolution.</title>
        <authorList>
            <person name="Zhu S."/>
            <person name="Cao Y.-Z."/>
            <person name="Jiang C."/>
            <person name="Tan B.-Y."/>
            <person name="Wang Z."/>
            <person name="Feng S."/>
            <person name="Zhang L."/>
            <person name="Su X.-H."/>
            <person name="Brejova B."/>
            <person name="Vinar T."/>
            <person name="Xu M."/>
            <person name="Wang M.-X."/>
            <person name="Zhang S.-G."/>
            <person name="Huang M.-R."/>
            <person name="Wu R."/>
            <person name="Zhou Y."/>
        </authorList>
    </citation>
    <scope>NUCLEOTIDE SEQUENCE [LARGE SCALE GENOMIC DNA]</scope>
    <source>
        <strain evidence="1 2">MB_m1</strain>
    </source>
</reference>
<dbReference type="OrthoDB" id="10279745at2759"/>
<protein>
    <submittedName>
        <fullName evidence="1">Uncharacterized protein</fullName>
    </submittedName>
</protein>
<proteinExistence type="predicted"/>